<keyword evidence="4" id="KW-0406">Ion transport</keyword>
<keyword evidence="1 4" id="KW-0812">Transmembrane</keyword>
<dbReference type="GO" id="GO:0005375">
    <property type="term" value="F:copper ion transmembrane transporter activity"/>
    <property type="evidence" value="ECO:0007669"/>
    <property type="project" value="UniProtKB-UniRule"/>
</dbReference>
<evidence type="ECO:0000256" key="4">
    <source>
        <dbReference type="RuleBase" id="RU367022"/>
    </source>
</evidence>
<comment type="subcellular location">
    <subcellularLocation>
        <location evidence="4">Membrane</location>
        <topology evidence="4">Multi-pass membrane protein</topology>
    </subcellularLocation>
</comment>
<organism evidence="6 7">
    <name type="scientific">Babesia caballi</name>
    <dbReference type="NCBI Taxonomy" id="5871"/>
    <lineage>
        <taxon>Eukaryota</taxon>
        <taxon>Sar</taxon>
        <taxon>Alveolata</taxon>
        <taxon>Apicomplexa</taxon>
        <taxon>Aconoidasida</taxon>
        <taxon>Piroplasmida</taxon>
        <taxon>Babesiidae</taxon>
        <taxon>Babesia</taxon>
    </lineage>
</organism>
<keyword evidence="5" id="KW-0732">Signal</keyword>
<evidence type="ECO:0000313" key="6">
    <source>
        <dbReference type="EMBL" id="GIX63204.1"/>
    </source>
</evidence>
<keyword evidence="3 4" id="KW-0472">Membrane</keyword>
<name>A0AAV4LT76_BABCB</name>
<evidence type="ECO:0000313" key="7">
    <source>
        <dbReference type="Proteomes" id="UP001497744"/>
    </source>
</evidence>
<dbReference type="InterPro" id="IPR007274">
    <property type="entry name" value="Cop_transporter"/>
</dbReference>
<keyword evidence="4" id="KW-0187">Copper transport</keyword>
<feature type="chain" id="PRO_5044022557" description="Copper transport protein" evidence="5">
    <location>
        <begin position="25"/>
        <end position="321"/>
    </location>
</feature>
<feature type="transmembrane region" description="Helical" evidence="4">
    <location>
        <begin position="213"/>
        <end position="230"/>
    </location>
</feature>
<evidence type="ECO:0000256" key="1">
    <source>
        <dbReference type="ARBA" id="ARBA00022692"/>
    </source>
</evidence>
<evidence type="ECO:0000256" key="5">
    <source>
        <dbReference type="SAM" id="SignalP"/>
    </source>
</evidence>
<gene>
    <name evidence="6" type="ORF">BcabD6B2_26390</name>
</gene>
<evidence type="ECO:0000256" key="2">
    <source>
        <dbReference type="ARBA" id="ARBA00022989"/>
    </source>
</evidence>
<evidence type="ECO:0000256" key="3">
    <source>
        <dbReference type="ARBA" id="ARBA00023136"/>
    </source>
</evidence>
<feature type="signal peptide" evidence="5">
    <location>
        <begin position="1"/>
        <end position="24"/>
    </location>
</feature>
<dbReference type="Pfam" id="PF04145">
    <property type="entry name" value="Ctr"/>
    <property type="match status" value="1"/>
</dbReference>
<comment type="similarity">
    <text evidence="4">Belongs to the copper transporter (Ctr) (TC 1.A.56) family. SLC31A subfamily.</text>
</comment>
<feature type="transmembrane region" description="Helical" evidence="4">
    <location>
        <begin position="251"/>
        <end position="274"/>
    </location>
</feature>
<accession>A0AAV4LT76</accession>
<sequence length="321" mass="34488">MALISLKYLCLYVLAHNFCRHCAATPVVEQKTNTPEVETAVSEGMAKLSSRDSTVDIDTAKTQYLGTLSAGIRDAVKARLDTYVEAKRDAVGHGQSRTGCCGTSGKQDVRKGGASHDVKRCASPSEPCHGEAVRESHSLANLGSDQKMRSGDEVPLRTQSSCGRGCNCGSGNGSVVVSCADVGASCGMAAYFENSFKTVILFHFWKTTTAAEYFGSLIGIFILSLLTVFLKALRKKLNTGLLRRRNAYSPILAHVLMFTVAFAVTFMDFAMMLVVMTFNVGVVLVVCSAYAIGYLLTCFTFASPENAAESEANIECHVDCC</sequence>
<dbReference type="EMBL" id="BPLF01000002">
    <property type="protein sequence ID" value="GIX63204.1"/>
    <property type="molecule type" value="Genomic_DNA"/>
</dbReference>
<dbReference type="RefSeq" id="XP_067715273.1">
    <property type="nucleotide sequence ID" value="XM_067859172.1"/>
</dbReference>
<dbReference type="AlphaFoldDB" id="A0AAV4LT76"/>
<dbReference type="Proteomes" id="UP001497744">
    <property type="component" value="Unassembled WGS sequence"/>
</dbReference>
<protein>
    <recommendedName>
        <fullName evidence="4">Copper transport protein</fullName>
    </recommendedName>
</protein>
<dbReference type="GeneID" id="94194685"/>
<feature type="transmembrane region" description="Helical" evidence="4">
    <location>
        <begin position="280"/>
        <end position="302"/>
    </location>
</feature>
<dbReference type="GO" id="GO:0016020">
    <property type="term" value="C:membrane"/>
    <property type="evidence" value="ECO:0007669"/>
    <property type="project" value="UniProtKB-SubCell"/>
</dbReference>
<dbReference type="PANTHER" id="PTHR12483">
    <property type="entry name" value="SOLUTE CARRIER FAMILY 31 COPPER TRANSPORTERS"/>
    <property type="match status" value="1"/>
</dbReference>
<keyword evidence="2 4" id="KW-1133">Transmembrane helix</keyword>
<keyword evidence="4" id="KW-0813">Transport</keyword>
<reference evidence="6 7" key="1">
    <citation type="submission" date="2021-06" db="EMBL/GenBank/DDBJ databases">
        <title>Genome sequence of Babesia caballi.</title>
        <authorList>
            <person name="Yamagishi J."/>
            <person name="Kidaka T."/>
            <person name="Ochi A."/>
        </authorList>
    </citation>
    <scope>NUCLEOTIDE SEQUENCE [LARGE SCALE GENOMIC DNA]</scope>
    <source>
        <strain evidence="6">USDA-D6B2</strain>
    </source>
</reference>
<keyword evidence="4" id="KW-0186">Copper</keyword>
<comment type="caution">
    <text evidence="6">The sequence shown here is derived from an EMBL/GenBank/DDBJ whole genome shotgun (WGS) entry which is preliminary data.</text>
</comment>
<proteinExistence type="inferred from homology"/>
<keyword evidence="7" id="KW-1185">Reference proteome</keyword>